<dbReference type="HOGENOM" id="CLU_015308_1_0_11"/>
<dbReference type="GO" id="GO:0006355">
    <property type="term" value="P:regulation of DNA-templated transcription"/>
    <property type="evidence" value="ECO:0007669"/>
    <property type="project" value="InterPro"/>
</dbReference>
<dbReference type="SUPFAM" id="SSF46894">
    <property type="entry name" value="C-terminal effector domain of the bipartite response regulators"/>
    <property type="match status" value="1"/>
</dbReference>
<reference evidence="2 3" key="1">
    <citation type="journal article" date="2014" name="Genome Announc.">
        <title>Complete Genome Sequence of Sterol-Transforming Mycobacterium neoaurum Strain VKM Ac-1815D.</title>
        <authorList>
            <person name="Shtratnikova V.Y."/>
            <person name="Bragin E.Y."/>
            <person name="Dovbnya D.V."/>
            <person name="Pekov Y.A."/>
            <person name="Schelkunov M.I."/>
            <person name="Strizhov N."/>
            <person name="Ivashina T.V."/>
            <person name="Ashapkin V.V."/>
            <person name="Donova M.V."/>
        </authorList>
    </citation>
    <scope>NUCLEOTIDE SEQUENCE [LARGE SCALE GENOMIC DNA]</scope>
    <source>
        <strain evidence="2 3">VKM Ac-1815D</strain>
    </source>
</reference>
<gene>
    <name evidence="2" type="ORF">D174_20535</name>
</gene>
<dbReference type="KEGG" id="mne:D174_20535"/>
<dbReference type="eggNOG" id="COG2909">
    <property type="taxonomic scope" value="Bacteria"/>
</dbReference>
<sequence>MRLKWPLVGRAAEIQTIRQAVTSPELRGIVVSGPAGVGKSRLTRDALHGSSARWIVGTTAARTLPLGAFAEWAPDPDGDRLQLVRGVIDAVTATPTGEPAVIGVDDAHLLDELSAFVLHQIVQRGTGRVVLTVRDGEPVPDTVREIWKDHPFDRLELRPLRQPDSSALLTAVLGGTVDESAAQRLWDLTQGNALYLRNIVEHELAEGRLVSREGRWQWLGRPVLPTGLVELIESRFRDLEPSVGEAIDALAVAEPLELAVLQRVTSVDAVEAANVRELVVLQDTAEGVQVRIAHPLYGELRRSRCPAATLRRLRGRIATELTTRNQTDDLRATVRRATLLIDSDLAPDPDLLVRATRGAIRLADLALAERLATAAHQAGAGPEATYLRAHALSWLFRGREAEDILAALDTTTLSDTERAGFAHLRASNLLWALHRPHEAKAHADAVAAGLDPAGRQWLDAFRTVYWFAMDRPDDAERVAESVDLDALPEVLRAETAWALATIAADAGRMTAAGELVALGYRTAVHGAFDTPHIRFNLADSELTALVLAGRIQDARQVAERVVSEATDLPGTAHSLGPAIAARAALADGDIIGATALFQQIAAVMAGHEKGWGFRYDIAHATALAMRGAADDAEAILDRLDALDRPFRPLRYERAVARAWVAAARGWVSQATATLSTAAQQAGAEHRFAAEVWCRQLATQFGDRSHAERLTELGDLVEGPRAGLAARFATALRAGDAAELCSVSEEFEKIGDRVAALDAAAHAATIFRNQGKRGSGLTCSTRADALAAECGVRTPTKESASEEIPLTGREREVVAVLAAVTPLPSNRDIADRLSLSIRTVEGHIYRAMNKTGTTTREELAELLRRRRP</sequence>
<dbReference type="Gene3D" id="1.10.10.10">
    <property type="entry name" value="Winged helix-like DNA-binding domain superfamily/Winged helix DNA-binding domain"/>
    <property type="match status" value="1"/>
</dbReference>
<proteinExistence type="predicted"/>
<dbReference type="InterPro" id="IPR000792">
    <property type="entry name" value="Tscrpt_reg_LuxR_C"/>
</dbReference>
<dbReference type="PROSITE" id="PS50043">
    <property type="entry name" value="HTH_LUXR_2"/>
    <property type="match status" value="1"/>
</dbReference>
<dbReference type="Pfam" id="PF00196">
    <property type="entry name" value="GerE"/>
    <property type="match status" value="1"/>
</dbReference>
<evidence type="ECO:0000259" key="1">
    <source>
        <dbReference type="PROSITE" id="PS50043"/>
    </source>
</evidence>
<dbReference type="GO" id="GO:0003677">
    <property type="term" value="F:DNA binding"/>
    <property type="evidence" value="ECO:0007669"/>
    <property type="project" value="InterPro"/>
</dbReference>
<dbReference type="Proteomes" id="UP000018763">
    <property type="component" value="Chromosome"/>
</dbReference>
<evidence type="ECO:0000313" key="2">
    <source>
        <dbReference type="EMBL" id="AHC26791.1"/>
    </source>
</evidence>
<dbReference type="InterPro" id="IPR036388">
    <property type="entry name" value="WH-like_DNA-bd_sf"/>
</dbReference>
<dbReference type="GeneID" id="43451844"/>
<dbReference type="Pfam" id="PF13191">
    <property type="entry name" value="AAA_16"/>
    <property type="match status" value="1"/>
</dbReference>
<dbReference type="EMBL" id="CP006936">
    <property type="protein sequence ID" value="AHC26791.1"/>
    <property type="molecule type" value="Genomic_DNA"/>
</dbReference>
<evidence type="ECO:0000313" key="3">
    <source>
        <dbReference type="Proteomes" id="UP000018763"/>
    </source>
</evidence>
<dbReference type="CDD" id="cd06170">
    <property type="entry name" value="LuxR_C_like"/>
    <property type="match status" value="1"/>
</dbReference>
<dbReference type="InterPro" id="IPR027417">
    <property type="entry name" value="P-loop_NTPase"/>
</dbReference>
<dbReference type="SUPFAM" id="SSF52540">
    <property type="entry name" value="P-loop containing nucleoside triphosphate hydrolases"/>
    <property type="match status" value="1"/>
</dbReference>
<keyword evidence="3" id="KW-1185">Reference proteome</keyword>
<dbReference type="AlphaFoldDB" id="V5XGH5"/>
<organism evidence="2 3">
    <name type="scientific">Mycolicibacterium neoaurum VKM Ac-1815D</name>
    <dbReference type="NCBI Taxonomy" id="700508"/>
    <lineage>
        <taxon>Bacteria</taxon>
        <taxon>Bacillati</taxon>
        <taxon>Actinomycetota</taxon>
        <taxon>Actinomycetes</taxon>
        <taxon>Mycobacteriales</taxon>
        <taxon>Mycobacteriaceae</taxon>
        <taxon>Mycolicibacterium</taxon>
    </lineage>
</organism>
<name>V5XGH5_MYCNE</name>
<dbReference type="InterPro" id="IPR016032">
    <property type="entry name" value="Sig_transdc_resp-reg_C-effctor"/>
</dbReference>
<dbReference type="SMART" id="SM00421">
    <property type="entry name" value="HTH_LUXR"/>
    <property type="match status" value="1"/>
</dbReference>
<accession>V5XGH5</accession>
<feature type="domain" description="HTH luxR-type" evidence="1">
    <location>
        <begin position="798"/>
        <end position="866"/>
    </location>
</feature>
<protein>
    <submittedName>
        <fullName evidence="2">LuxR family transcriptional regulator</fullName>
    </submittedName>
</protein>
<dbReference type="InterPro" id="IPR041664">
    <property type="entry name" value="AAA_16"/>
</dbReference>
<dbReference type="RefSeq" id="WP_019510555.1">
    <property type="nucleotide sequence ID" value="NC_023036.2"/>
</dbReference>